<reference evidence="1 2" key="1">
    <citation type="submission" date="2018-08" db="EMBL/GenBank/DDBJ databases">
        <title>Genome and evolution of the arbuscular mycorrhizal fungus Diversispora epigaea (formerly Glomus versiforme) and its bacterial endosymbionts.</title>
        <authorList>
            <person name="Sun X."/>
            <person name="Fei Z."/>
            <person name="Harrison M."/>
        </authorList>
    </citation>
    <scope>NUCLEOTIDE SEQUENCE [LARGE SCALE GENOMIC DNA]</scope>
    <source>
        <strain evidence="1 2">IT104</strain>
    </source>
</reference>
<proteinExistence type="predicted"/>
<sequence length="154" mass="17446">MVEVTSQRRPSAGLGDYRIRQSRRNPSKGSTCKYSPEDTTCMDFITDADGGDEALAFALCLDDGFIKDFDNDKRDGIFCKTYNVKITNGIATLSINIYDATSKPAKVQSINISMDGQFGTRYNINNYSRIVNSEDEETVKVRGDWYPYHFVWHV</sequence>
<evidence type="ECO:0000313" key="2">
    <source>
        <dbReference type="Proteomes" id="UP000266861"/>
    </source>
</evidence>
<evidence type="ECO:0000313" key="1">
    <source>
        <dbReference type="EMBL" id="RHZ84232.1"/>
    </source>
</evidence>
<dbReference type="AlphaFoldDB" id="A0A397JAX3"/>
<comment type="caution">
    <text evidence="1">The sequence shown here is derived from an EMBL/GenBank/DDBJ whole genome shotgun (WGS) entry which is preliminary data.</text>
</comment>
<protein>
    <submittedName>
        <fullName evidence="1">Uncharacterized protein</fullName>
    </submittedName>
</protein>
<dbReference type="EMBL" id="PQFF01000080">
    <property type="protein sequence ID" value="RHZ84232.1"/>
    <property type="molecule type" value="Genomic_DNA"/>
</dbReference>
<gene>
    <name evidence="1" type="ORF">Glove_84g47</name>
</gene>
<name>A0A397JAX3_9GLOM</name>
<accession>A0A397JAX3</accession>
<organism evidence="1 2">
    <name type="scientific">Diversispora epigaea</name>
    <dbReference type="NCBI Taxonomy" id="1348612"/>
    <lineage>
        <taxon>Eukaryota</taxon>
        <taxon>Fungi</taxon>
        <taxon>Fungi incertae sedis</taxon>
        <taxon>Mucoromycota</taxon>
        <taxon>Glomeromycotina</taxon>
        <taxon>Glomeromycetes</taxon>
        <taxon>Diversisporales</taxon>
        <taxon>Diversisporaceae</taxon>
        <taxon>Diversispora</taxon>
    </lineage>
</organism>
<dbReference type="Proteomes" id="UP000266861">
    <property type="component" value="Unassembled WGS sequence"/>
</dbReference>
<keyword evidence="2" id="KW-1185">Reference proteome</keyword>